<name>A0A9Q0MUR4_9DIPT</name>
<dbReference type="Proteomes" id="UP001151699">
    <property type="component" value="Chromosome X"/>
</dbReference>
<dbReference type="AlphaFoldDB" id="A0A9Q0MUR4"/>
<sequence>MLAWTMHLVGDVMEWQKYILQRFVFLRSKIFRTNAPFDGKDVFEIEYRGNIFTYYIVDYIRKVQDDLYLGVATLRQVEKQPIVFFMLEKVN</sequence>
<reference evidence="1" key="1">
    <citation type="submission" date="2022-07" db="EMBL/GenBank/DDBJ databases">
        <authorList>
            <person name="Trinca V."/>
            <person name="Uliana J.V.C."/>
            <person name="Torres T.T."/>
            <person name="Ward R.J."/>
            <person name="Monesi N."/>
        </authorList>
    </citation>
    <scope>NUCLEOTIDE SEQUENCE</scope>
    <source>
        <strain evidence="1">HSMRA1968</strain>
        <tissue evidence="1">Whole embryos</tissue>
    </source>
</reference>
<gene>
    <name evidence="1" type="ORF">Bhyg_10179</name>
</gene>
<organism evidence="1 2">
    <name type="scientific">Pseudolycoriella hygida</name>
    <dbReference type="NCBI Taxonomy" id="35572"/>
    <lineage>
        <taxon>Eukaryota</taxon>
        <taxon>Metazoa</taxon>
        <taxon>Ecdysozoa</taxon>
        <taxon>Arthropoda</taxon>
        <taxon>Hexapoda</taxon>
        <taxon>Insecta</taxon>
        <taxon>Pterygota</taxon>
        <taxon>Neoptera</taxon>
        <taxon>Endopterygota</taxon>
        <taxon>Diptera</taxon>
        <taxon>Nematocera</taxon>
        <taxon>Sciaroidea</taxon>
        <taxon>Sciaridae</taxon>
        <taxon>Pseudolycoriella</taxon>
    </lineage>
</organism>
<proteinExistence type="predicted"/>
<keyword evidence="2" id="KW-1185">Reference proteome</keyword>
<protein>
    <submittedName>
        <fullName evidence="1">Uncharacterized protein</fullName>
    </submittedName>
</protein>
<comment type="caution">
    <text evidence="1">The sequence shown here is derived from an EMBL/GenBank/DDBJ whole genome shotgun (WGS) entry which is preliminary data.</text>
</comment>
<evidence type="ECO:0000313" key="1">
    <source>
        <dbReference type="EMBL" id="KAJ6637449.1"/>
    </source>
</evidence>
<accession>A0A9Q0MUR4</accession>
<evidence type="ECO:0000313" key="2">
    <source>
        <dbReference type="Proteomes" id="UP001151699"/>
    </source>
</evidence>
<dbReference type="EMBL" id="WJQU01000003">
    <property type="protein sequence ID" value="KAJ6637449.1"/>
    <property type="molecule type" value="Genomic_DNA"/>
</dbReference>